<evidence type="ECO:0000313" key="2">
    <source>
        <dbReference type="Proteomes" id="UP000373269"/>
    </source>
</evidence>
<organism evidence="1 2">
    <name type="scientific">Lysinibacillus pakistanensis</name>
    <dbReference type="NCBI Taxonomy" id="759811"/>
    <lineage>
        <taxon>Bacteria</taxon>
        <taxon>Bacillati</taxon>
        <taxon>Bacillota</taxon>
        <taxon>Bacilli</taxon>
        <taxon>Bacillales</taxon>
        <taxon>Bacillaceae</taxon>
        <taxon>Lysinibacillus</taxon>
    </lineage>
</organism>
<name>A0ABX6DEP0_9BACI</name>
<dbReference type="EMBL" id="CP045835">
    <property type="protein sequence ID" value="QGG51443.1"/>
    <property type="molecule type" value="Genomic_DNA"/>
</dbReference>
<reference evidence="1 2" key="1">
    <citation type="submission" date="2019-11" db="EMBL/GenBank/DDBJ databases">
        <title>Whole Genome Sequencing and Comparative Genomic Analyses of Lysinibacillus pakistanensis LZH-9, a Halotolerant Strain with Excellent COD Removal Capability.</title>
        <authorList>
            <person name="Zhou H."/>
        </authorList>
    </citation>
    <scope>NUCLEOTIDE SEQUENCE [LARGE SCALE GENOMIC DNA]</scope>
    <source>
        <strain evidence="1 2">LZH-9</strain>
    </source>
</reference>
<dbReference type="RefSeq" id="WP_369595618.1">
    <property type="nucleotide sequence ID" value="NZ_CP045835.1"/>
</dbReference>
<accession>A0ABX6DEP0</accession>
<proteinExistence type="predicted"/>
<protein>
    <submittedName>
        <fullName evidence="1">Uncharacterized protein</fullName>
    </submittedName>
</protein>
<keyword evidence="2" id="KW-1185">Reference proteome</keyword>
<dbReference type="Proteomes" id="UP000373269">
    <property type="component" value="Chromosome"/>
</dbReference>
<evidence type="ECO:0000313" key="1">
    <source>
        <dbReference type="EMBL" id="QGG51443.1"/>
    </source>
</evidence>
<gene>
    <name evidence="1" type="ORF">GDS87_10940</name>
</gene>
<sequence>MTVIKIDLKQDWVSMIEKEIVAEGLKIPEDMPIDNKIIKYFTYLRKKVLRGPLKVIKSKDFTCDEQYLPAVIEIERLFKVGGDISPYLSKWVDEFIDDLMFNDWGILHLHLGNRMEDNGRYIKRTGPLLFVYFFKDAVYFINVFPHKRWTNREVLQTMYNNWPELIERFVFPGVTDLEIEYTEKEHYLLRKNGVTTGIPLVNKHGEKIVIMGPGMGIASSGDSIKDVMTYQNIHNTLRRIELEIRDDFESLKEEIIKMKLTIPSILHFEFQGYSETEGWVVKENSTGLYLNFIY</sequence>